<evidence type="ECO:0000256" key="2">
    <source>
        <dbReference type="ARBA" id="ARBA00022448"/>
    </source>
</evidence>
<feature type="transmembrane region" description="Helical" evidence="7">
    <location>
        <begin position="62"/>
        <end position="83"/>
    </location>
</feature>
<feature type="transmembrane region" description="Helical" evidence="7">
    <location>
        <begin position="283"/>
        <end position="305"/>
    </location>
</feature>
<comment type="subcellular location">
    <subcellularLocation>
        <location evidence="1">Membrane</location>
    </subcellularLocation>
</comment>
<accession>W1NPB4</accession>
<keyword evidence="6 7" id="KW-0472">Membrane</keyword>
<dbReference type="PANTHER" id="PTHR48017">
    <property type="entry name" value="OS05G0424000 PROTEIN-RELATED"/>
    <property type="match status" value="1"/>
</dbReference>
<feature type="transmembrane region" description="Helical" evidence="7">
    <location>
        <begin position="311"/>
        <end position="332"/>
    </location>
</feature>
<evidence type="ECO:0000256" key="5">
    <source>
        <dbReference type="ARBA" id="ARBA00022989"/>
    </source>
</evidence>
<dbReference type="Pfam" id="PF01490">
    <property type="entry name" value="Aa_trans"/>
    <property type="match status" value="1"/>
</dbReference>
<evidence type="ECO:0000313" key="10">
    <source>
        <dbReference type="Proteomes" id="UP000017836"/>
    </source>
</evidence>
<keyword evidence="5 7" id="KW-1133">Transmembrane helix</keyword>
<feature type="non-terminal residue" evidence="9">
    <location>
        <position position="1"/>
    </location>
</feature>
<evidence type="ECO:0000256" key="3">
    <source>
        <dbReference type="ARBA" id="ARBA00022692"/>
    </source>
</evidence>
<keyword evidence="4" id="KW-0029">Amino-acid transport</keyword>
<dbReference type="GO" id="GO:0015171">
    <property type="term" value="F:amino acid transmembrane transporter activity"/>
    <property type="evidence" value="ECO:0000318"/>
    <property type="project" value="GO_Central"/>
</dbReference>
<protein>
    <recommendedName>
        <fullName evidence="8">Amino acid transporter transmembrane domain-containing protein</fullName>
    </recommendedName>
</protein>
<evidence type="ECO:0000256" key="7">
    <source>
        <dbReference type="SAM" id="Phobius"/>
    </source>
</evidence>
<feature type="transmembrane region" description="Helical" evidence="7">
    <location>
        <begin position="12"/>
        <end position="35"/>
    </location>
</feature>
<dbReference type="AlphaFoldDB" id="W1NPB4"/>
<dbReference type="eggNOG" id="KOG1303">
    <property type="taxonomic scope" value="Eukaryota"/>
</dbReference>
<dbReference type="EMBL" id="KI395961">
    <property type="protein sequence ID" value="ERM97597.1"/>
    <property type="molecule type" value="Genomic_DNA"/>
</dbReference>
<keyword evidence="3 7" id="KW-0812">Transmembrane</keyword>
<evidence type="ECO:0000259" key="8">
    <source>
        <dbReference type="Pfam" id="PF01490"/>
    </source>
</evidence>
<dbReference type="GO" id="GO:0003333">
    <property type="term" value="P:amino acid transmembrane transport"/>
    <property type="evidence" value="ECO:0000318"/>
    <property type="project" value="GO_Central"/>
</dbReference>
<evidence type="ECO:0000256" key="4">
    <source>
        <dbReference type="ARBA" id="ARBA00022970"/>
    </source>
</evidence>
<feature type="transmembrane region" description="Helical" evidence="7">
    <location>
        <begin position="103"/>
        <end position="122"/>
    </location>
</feature>
<dbReference type="GO" id="GO:0016020">
    <property type="term" value="C:membrane"/>
    <property type="evidence" value="ECO:0000318"/>
    <property type="project" value="GO_Central"/>
</dbReference>
<feature type="transmembrane region" description="Helical" evidence="7">
    <location>
        <begin position="247"/>
        <end position="271"/>
    </location>
</feature>
<dbReference type="Proteomes" id="UP000017836">
    <property type="component" value="Unassembled WGS sequence"/>
</dbReference>
<sequence length="372" mass="40238">VGIVVIPYALSQGGWACLALLVLLGIIFYYTGLLLQRCISMDPHIKCYPDIGHLAFGPKGKIVISTFIYLQLFLLDIGFLILVGDSLAKLFPNFGYKIGGWRIEGSKAFVILSAMVVLPTTWLKSLGRLAYVSVTGVFACVVVMGAVIWVGLCGGVGIHEKGSPLNLSGIPVAASIYALCFTGHGVLPTIIGSMKDRSKGSKVLTFSFITCVVAYALMSIFSYLMFGDQIKSQITLNLPVKYFSSKIAIYVVVILPLSKYALAMAPVTAAIEEIFPLCKKCAVSLSLRTMMVAITVIVALIFPFFGSMMAFIGSFLGSTIALILPCICYLKIFEGTKSGRIEKVIVMGILMIGFSIATLGTYFNVKRIMQQM</sequence>
<dbReference type="HOGENOM" id="CLU_009646_1_1_1"/>
<feature type="transmembrane region" description="Helical" evidence="7">
    <location>
        <begin position="129"/>
        <end position="152"/>
    </location>
</feature>
<keyword evidence="2" id="KW-0813">Transport</keyword>
<organism evidence="9 10">
    <name type="scientific">Amborella trichopoda</name>
    <dbReference type="NCBI Taxonomy" id="13333"/>
    <lineage>
        <taxon>Eukaryota</taxon>
        <taxon>Viridiplantae</taxon>
        <taxon>Streptophyta</taxon>
        <taxon>Embryophyta</taxon>
        <taxon>Tracheophyta</taxon>
        <taxon>Spermatophyta</taxon>
        <taxon>Magnoliopsida</taxon>
        <taxon>Amborellales</taxon>
        <taxon>Amborellaceae</taxon>
        <taxon>Amborella</taxon>
    </lineage>
</organism>
<name>W1NPB4_AMBTC</name>
<evidence type="ECO:0000256" key="1">
    <source>
        <dbReference type="ARBA" id="ARBA00004370"/>
    </source>
</evidence>
<reference evidence="10" key="1">
    <citation type="journal article" date="2013" name="Science">
        <title>The Amborella genome and the evolution of flowering plants.</title>
        <authorList>
            <consortium name="Amborella Genome Project"/>
        </authorList>
    </citation>
    <scope>NUCLEOTIDE SEQUENCE [LARGE SCALE GENOMIC DNA]</scope>
</reference>
<evidence type="ECO:0000313" key="9">
    <source>
        <dbReference type="EMBL" id="ERM97597.1"/>
    </source>
</evidence>
<keyword evidence="10" id="KW-1185">Reference proteome</keyword>
<feature type="transmembrane region" description="Helical" evidence="7">
    <location>
        <begin position="203"/>
        <end position="227"/>
    </location>
</feature>
<proteinExistence type="predicted"/>
<dbReference type="InterPro" id="IPR013057">
    <property type="entry name" value="AA_transpt_TM"/>
</dbReference>
<feature type="domain" description="Amino acid transporter transmembrane" evidence="8">
    <location>
        <begin position="2"/>
        <end position="363"/>
    </location>
</feature>
<evidence type="ECO:0000256" key="6">
    <source>
        <dbReference type="ARBA" id="ARBA00023136"/>
    </source>
</evidence>
<gene>
    <name evidence="9" type="ORF">AMTR_s01234p00005010</name>
</gene>
<feature type="transmembrane region" description="Helical" evidence="7">
    <location>
        <begin position="344"/>
        <end position="363"/>
    </location>
</feature>
<feature type="transmembrane region" description="Helical" evidence="7">
    <location>
        <begin position="172"/>
        <end position="191"/>
    </location>
</feature>